<proteinExistence type="predicted"/>
<organism evidence="1 3">
    <name type="scientific">Rotaria sordida</name>
    <dbReference type="NCBI Taxonomy" id="392033"/>
    <lineage>
        <taxon>Eukaryota</taxon>
        <taxon>Metazoa</taxon>
        <taxon>Spiralia</taxon>
        <taxon>Gnathifera</taxon>
        <taxon>Rotifera</taxon>
        <taxon>Eurotatoria</taxon>
        <taxon>Bdelloidea</taxon>
        <taxon>Philodinida</taxon>
        <taxon>Philodinidae</taxon>
        <taxon>Rotaria</taxon>
    </lineage>
</organism>
<name>A0A814SJL5_9BILA</name>
<keyword evidence="4" id="KW-1185">Reference proteome</keyword>
<accession>A0A814SJL5</accession>
<dbReference type="EMBL" id="CAJNOL010001541">
    <property type="protein sequence ID" value="CAF1379016.1"/>
    <property type="molecule type" value="Genomic_DNA"/>
</dbReference>
<dbReference type="Proteomes" id="UP000663870">
    <property type="component" value="Unassembled WGS sequence"/>
</dbReference>
<sequence>MSRQRETERPKMHKLIPVDSQSLDEYLHLFENAAILSYARSILEKEKQLSGFSGNTDLIEAFDEQKIISTNLDLPSPNTDENRLSTVDKQNTIDYLKEELSNVRSTLTDVQIQLSQVKSN</sequence>
<dbReference type="Proteomes" id="UP000663854">
    <property type="component" value="Unassembled WGS sequence"/>
</dbReference>
<comment type="caution">
    <text evidence="1">The sequence shown here is derived from an EMBL/GenBank/DDBJ whole genome shotgun (WGS) entry which is preliminary data.</text>
</comment>
<protein>
    <submittedName>
        <fullName evidence="1">Uncharacterized protein</fullName>
    </submittedName>
</protein>
<reference evidence="1" key="1">
    <citation type="submission" date="2021-02" db="EMBL/GenBank/DDBJ databases">
        <authorList>
            <person name="Nowell W R."/>
        </authorList>
    </citation>
    <scope>NUCLEOTIDE SEQUENCE</scope>
</reference>
<evidence type="ECO:0000313" key="4">
    <source>
        <dbReference type="Proteomes" id="UP000663870"/>
    </source>
</evidence>
<evidence type="ECO:0000313" key="3">
    <source>
        <dbReference type="Proteomes" id="UP000663854"/>
    </source>
</evidence>
<evidence type="ECO:0000313" key="1">
    <source>
        <dbReference type="EMBL" id="CAF1145726.1"/>
    </source>
</evidence>
<evidence type="ECO:0000313" key="2">
    <source>
        <dbReference type="EMBL" id="CAF1379016.1"/>
    </source>
</evidence>
<dbReference type="EMBL" id="CAJNOH010000903">
    <property type="protein sequence ID" value="CAF1145726.1"/>
    <property type="molecule type" value="Genomic_DNA"/>
</dbReference>
<dbReference type="AlphaFoldDB" id="A0A814SJL5"/>
<gene>
    <name evidence="2" type="ORF">JXQ802_LOCUS33567</name>
    <name evidence="1" type="ORF">PYM288_LOCUS21950</name>
</gene>